<dbReference type="Proteomes" id="UP001589858">
    <property type="component" value="Unassembled WGS sequence"/>
</dbReference>
<dbReference type="Gene3D" id="3.40.50.2000">
    <property type="entry name" value="Glycogen Phosphorylase B"/>
    <property type="match status" value="1"/>
</dbReference>
<reference evidence="2 3" key="1">
    <citation type="submission" date="2024-09" db="EMBL/GenBank/DDBJ databases">
        <authorList>
            <person name="Sun Q."/>
            <person name="Mori K."/>
        </authorList>
    </citation>
    <scope>NUCLEOTIDE SEQUENCE [LARGE SCALE GENOMIC DNA]</scope>
    <source>
        <strain evidence="2 3">CICC 11035S</strain>
    </source>
</reference>
<comment type="caution">
    <text evidence="2">The sequence shown here is derived from an EMBL/GenBank/DDBJ whole genome shotgun (WGS) entry which is preliminary data.</text>
</comment>
<feature type="domain" description="Glucuronosyltransferase GumK N-terminal" evidence="1">
    <location>
        <begin position="13"/>
        <end position="174"/>
    </location>
</feature>
<sequence length="368" mass="40142">MSAFPPPYLVISAAHDYRSKKRANIDFITDVLAKRGETAFLATHSSALSALSGRDGRYRQFGETSVTANGVQCRLWHSLMHPINLNGNSGRIWNPLASAIYRRTMPRSVKDMIRKARTIVVESGSAVGILRAVRRLNPDARIIYNASDSLSTIGLGQYYDDQLAAVGGEISHARLPSALMAGEHRAIAEHRIIPHGLDDAFFESPGPDPYDGRRSAISVGSMLFDPEFFEVAAEAFPDVHFTIIGSGHAGISRGNLEWLPEMAFRDTLPYIRHAAVGIAPYRTALASDYLIDTSMKLLQFEAAGIPAVCPDFVQGGKPTRIGYRVGDRESIVAAMRAALEMPRAVPSVPRTWDRVVDELLAPSQGVSA</sequence>
<dbReference type="Pfam" id="PF22059">
    <property type="entry name" value="GumK_N"/>
    <property type="match status" value="1"/>
</dbReference>
<evidence type="ECO:0000259" key="1">
    <source>
        <dbReference type="Pfam" id="PF22059"/>
    </source>
</evidence>
<gene>
    <name evidence="2" type="ORF">ACFFF8_12350</name>
</gene>
<accession>A0ABV6S816</accession>
<name>A0ABV6S816_9SPHN</name>
<dbReference type="SUPFAM" id="SSF53756">
    <property type="entry name" value="UDP-Glycosyltransferase/glycogen phosphorylase"/>
    <property type="match status" value="1"/>
</dbReference>
<dbReference type="EMBL" id="JBHLTM010000047">
    <property type="protein sequence ID" value="MFC0685390.1"/>
    <property type="molecule type" value="Genomic_DNA"/>
</dbReference>
<dbReference type="RefSeq" id="WP_267223044.1">
    <property type="nucleotide sequence ID" value="NZ_JAPCWC010000019.1"/>
</dbReference>
<organism evidence="2 3">
    <name type="scientific">Novosphingobium clariflavum</name>
    <dbReference type="NCBI Taxonomy" id="2029884"/>
    <lineage>
        <taxon>Bacteria</taxon>
        <taxon>Pseudomonadati</taxon>
        <taxon>Pseudomonadota</taxon>
        <taxon>Alphaproteobacteria</taxon>
        <taxon>Sphingomonadales</taxon>
        <taxon>Sphingomonadaceae</taxon>
        <taxon>Novosphingobium</taxon>
    </lineage>
</organism>
<protein>
    <recommendedName>
        <fullName evidence="1">Glucuronosyltransferase GumK N-terminal domain-containing protein</fullName>
    </recommendedName>
</protein>
<evidence type="ECO:0000313" key="2">
    <source>
        <dbReference type="EMBL" id="MFC0685390.1"/>
    </source>
</evidence>
<keyword evidence="3" id="KW-1185">Reference proteome</keyword>
<proteinExistence type="predicted"/>
<evidence type="ECO:0000313" key="3">
    <source>
        <dbReference type="Proteomes" id="UP001589858"/>
    </source>
</evidence>
<dbReference type="InterPro" id="IPR054299">
    <property type="entry name" value="GumK_N"/>
</dbReference>
<dbReference type="Gene3D" id="3.40.50.11010">
    <property type="match status" value="1"/>
</dbReference>